<proteinExistence type="predicted"/>
<accession>A0AAV4J1L2</accession>
<keyword evidence="2" id="KW-1185">Reference proteome</keyword>
<evidence type="ECO:0000313" key="1">
    <source>
        <dbReference type="EMBL" id="GFS15337.1"/>
    </source>
</evidence>
<protein>
    <submittedName>
        <fullName evidence="1">Uncharacterized protein</fullName>
    </submittedName>
</protein>
<dbReference type="Proteomes" id="UP000762676">
    <property type="component" value="Unassembled WGS sequence"/>
</dbReference>
<name>A0AAV4J1L2_9GAST</name>
<dbReference type="EMBL" id="BMAT01009870">
    <property type="protein sequence ID" value="GFS15337.1"/>
    <property type="molecule type" value="Genomic_DNA"/>
</dbReference>
<gene>
    <name evidence="1" type="ORF">ElyMa_004930300</name>
</gene>
<organism evidence="1 2">
    <name type="scientific">Elysia marginata</name>
    <dbReference type="NCBI Taxonomy" id="1093978"/>
    <lineage>
        <taxon>Eukaryota</taxon>
        <taxon>Metazoa</taxon>
        <taxon>Spiralia</taxon>
        <taxon>Lophotrochozoa</taxon>
        <taxon>Mollusca</taxon>
        <taxon>Gastropoda</taxon>
        <taxon>Heterobranchia</taxon>
        <taxon>Euthyneura</taxon>
        <taxon>Panpulmonata</taxon>
        <taxon>Sacoglossa</taxon>
        <taxon>Placobranchoidea</taxon>
        <taxon>Plakobranchidae</taxon>
        <taxon>Elysia</taxon>
    </lineage>
</organism>
<evidence type="ECO:0000313" key="2">
    <source>
        <dbReference type="Proteomes" id="UP000762676"/>
    </source>
</evidence>
<reference evidence="1 2" key="1">
    <citation type="journal article" date="2021" name="Elife">
        <title>Chloroplast acquisition without the gene transfer in kleptoplastic sea slugs, Plakobranchus ocellatus.</title>
        <authorList>
            <person name="Maeda T."/>
            <person name="Takahashi S."/>
            <person name="Yoshida T."/>
            <person name="Shimamura S."/>
            <person name="Takaki Y."/>
            <person name="Nagai Y."/>
            <person name="Toyoda A."/>
            <person name="Suzuki Y."/>
            <person name="Arimoto A."/>
            <person name="Ishii H."/>
            <person name="Satoh N."/>
            <person name="Nishiyama T."/>
            <person name="Hasebe M."/>
            <person name="Maruyama T."/>
            <person name="Minagawa J."/>
            <person name="Obokata J."/>
            <person name="Shigenobu S."/>
        </authorList>
    </citation>
    <scope>NUCLEOTIDE SEQUENCE [LARGE SCALE GENOMIC DNA]</scope>
</reference>
<dbReference type="AlphaFoldDB" id="A0AAV4J1L2"/>
<sequence length="141" mass="15830">MRLNEGTAQNNQFKTSSTVLAQNCTLDCREEFWANTNQTCEDGNNWRECLVVKIQAGCQVEFTQELNGACNQQQTQTDCSQADNECNKAEEIDAAKDDKNAQCELAKEWRECLHGFMKAGCAEIEIPYKIAYTQASNNCIA</sequence>
<comment type="caution">
    <text evidence="1">The sequence shown here is derived from an EMBL/GenBank/DDBJ whole genome shotgun (WGS) entry which is preliminary data.</text>
</comment>